<name>E2AXK9_CAMFO</name>
<dbReference type="OrthoDB" id="8192785at2759"/>
<protein>
    <submittedName>
        <fullName evidence="2">Uncharacterized protein</fullName>
    </submittedName>
</protein>
<reference evidence="2 3" key="1">
    <citation type="journal article" date="2010" name="Science">
        <title>Genomic comparison of the ants Camponotus floridanus and Harpegnathos saltator.</title>
        <authorList>
            <person name="Bonasio R."/>
            <person name="Zhang G."/>
            <person name="Ye C."/>
            <person name="Mutti N.S."/>
            <person name="Fang X."/>
            <person name="Qin N."/>
            <person name="Donahue G."/>
            <person name="Yang P."/>
            <person name="Li Q."/>
            <person name="Li C."/>
            <person name="Zhang P."/>
            <person name="Huang Z."/>
            <person name="Berger S.L."/>
            <person name="Reinberg D."/>
            <person name="Wang J."/>
            <person name="Liebig J."/>
        </authorList>
    </citation>
    <scope>NUCLEOTIDE SEQUENCE [LARGE SCALE GENOMIC DNA]</scope>
    <source>
        <strain evidence="3">C129</strain>
    </source>
</reference>
<dbReference type="KEGG" id="cfo:105257126"/>
<evidence type="ECO:0000256" key="1">
    <source>
        <dbReference type="SAM" id="SignalP"/>
    </source>
</evidence>
<proteinExistence type="predicted"/>
<evidence type="ECO:0000313" key="2">
    <source>
        <dbReference type="EMBL" id="EFN61847.1"/>
    </source>
</evidence>
<dbReference type="Proteomes" id="UP000000311">
    <property type="component" value="Unassembled WGS sequence"/>
</dbReference>
<evidence type="ECO:0000313" key="3">
    <source>
        <dbReference type="Proteomes" id="UP000000311"/>
    </source>
</evidence>
<dbReference type="InterPro" id="IPR031734">
    <property type="entry name" value="MBF2"/>
</dbReference>
<keyword evidence="3" id="KW-1185">Reference proteome</keyword>
<sequence>MIVCRGTLWIIAVLILLSTCLLTSTKPQSRLTTKALHQQQRSRTKAGLVKAIYKNHEDEFTRSRTRRNHVGDYTLRNTSDYYAERRAIMERYYARQREINAQYANRTSSILGSRRNNVASQHRPMTRNATLLNLGLEYPNKNSKDRATLRYPYIRIDPLYGNESWDNGISIESDNRGDIAPETNFGFKSDANLSQTRNTSNLERNALDYITPTPCTNVSLSGTYAPKVHTKYEQNYTHETEQKFNRTNNNNNSIESDYQNWGTCEGKIVYQHNLLLGLKGPSNLDTLFEVIIQGPICITCVEVLRYNETRATVTLDSGGRGHEYVKIRLKGYENEGFSYIIKVWGVKKIGQNCDN</sequence>
<feature type="signal peptide" evidence="1">
    <location>
        <begin position="1"/>
        <end position="25"/>
    </location>
</feature>
<keyword evidence="1" id="KW-0732">Signal</keyword>
<accession>E2AXK9</accession>
<organism evidence="3">
    <name type="scientific">Camponotus floridanus</name>
    <name type="common">Florida carpenter ant</name>
    <dbReference type="NCBI Taxonomy" id="104421"/>
    <lineage>
        <taxon>Eukaryota</taxon>
        <taxon>Metazoa</taxon>
        <taxon>Ecdysozoa</taxon>
        <taxon>Arthropoda</taxon>
        <taxon>Hexapoda</taxon>
        <taxon>Insecta</taxon>
        <taxon>Pterygota</taxon>
        <taxon>Neoptera</taxon>
        <taxon>Endopterygota</taxon>
        <taxon>Hymenoptera</taxon>
        <taxon>Apocrita</taxon>
        <taxon>Aculeata</taxon>
        <taxon>Formicoidea</taxon>
        <taxon>Formicidae</taxon>
        <taxon>Formicinae</taxon>
        <taxon>Camponotus</taxon>
    </lineage>
</organism>
<dbReference type="EMBL" id="GL443590">
    <property type="protein sequence ID" value="EFN61847.1"/>
    <property type="molecule type" value="Genomic_DNA"/>
</dbReference>
<dbReference type="InParanoid" id="E2AXK9"/>
<dbReference type="Pfam" id="PF15868">
    <property type="entry name" value="MBF2"/>
    <property type="match status" value="1"/>
</dbReference>
<dbReference type="AlphaFoldDB" id="E2AXK9"/>
<gene>
    <name evidence="2" type="ORF">EAG_10754</name>
</gene>
<dbReference type="OMA" id="YYARQRE"/>
<feature type="chain" id="PRO_5003157797" evidence="1">
    <location>
        <begin position="26"/>
        <end position="355"/>
    </location>
</feature>